<dbReference type="EMBL" id="JARBDR010000018">
    <property type="protein sequence ID" value="KAJ8321701.1"/>
    <property type="molecule type" value="Genomic_DNA"/>
</dbReference>
<evidence type="ECO:0000313" key="3">
    <source>
        <dbReference type="Proteomes" id="UP001217089"/>
    </source>
</evidence>
<evidence type="ECO:0008006" key="4">
    <source>
        <dbReference type="Google" id="ProtNLM"/>
    </source>
</evidence>
<feature type="region of interest" description="Disordered" evidence="1">
    <location>
        <begin position="62"/>
        <end position="96"/>
    </location>
</feature>
<feature type="compositionally biased region" description="Polar residues" evidence="1">
    <location>
        <begin position="19"/>
        <end position="35"/>
    </location>
</feature>
<feature type="region of interest" description="Disordered" evidence="1">
    <location>
        <begin position="1"/>
        <end position="48"/>
    </location>
</feature>
<keyword evidence="3" id="KW-1185">Reference proteome</keyword>
<evidence type="ECO:0000313" key="2">
    <source>
        <dbReference type="EMBL" id="KAJ8321701.1"/>
    </source>
</evidence>
<evidence type="ECO:0000256" key="1">
    <source>
        <dbReference type="SAM" id="MobiDB-lite"/>
    </source>
</evidence>
<comment type="caution">
    <text evidence="2">The sequence shown here is derived from an EMBL/GenBank/DDBJ whole genome shotgun (WGS) entry which is preliminary data.</text>
</comment>
<feature type="compositionally biased region" description="Basic and acidic residues" evidence="1">
    <location>
        <begin position="65"/>
        <end position="85"/>
    </location>
</feature>
<gene>
    <name evidence="2" type="ORF">KUTeg_000172</name>
</gene>
<sequence length="162" mass="18765">MDSDLEDLETLFSEHFGRTPSSTPVGSQISQTNIKKYSDKSEDEAGGVLNIDRSRQFLENITTDLKPEADTSDHEDIKDGGHANDDELPDDDSDADKLRKYFNEGCGCKNDCNLKYKPRDIYEHILKMHEWKKRIKRYLLWLLLLIIFLIKKQQKEAENDKG</sequence>
<dbReference type="Proteomes" id="UP001217089">
    <property type="component" value="Unassembled WGS sequence"/>
</dbReference>
<accession>A0ABQ9FZV3</accession>
<protein>
    <recommendedName>
        <fullName evidence="4">C2H2-type domain-containing protein</fullName>
    </recommendedName>
</protein>
<proteinExistence type="predicted"/>
<organism evidence="2 3">
    <name type="scientific">Tegillarca granosa</name>
    <name type="common">Malaysian cockle</name>
    <name type="synonym">Anadara granosa</name>
    <dbReference type="NCBI Taxonomy" id="220873"/>
    <lineage>
        <taxon>Eukaryota</taxon>
        <taxon>Metazoa</taxon>
        <taxon>Spiralia</taxon>
        <taxon>Lophotrochozoa</taxon>
        <taxon>Mollusca</taxon>
        <taxon>Bivalvia</taxon>
        <taxon>Autobranchia</taxon>
        <taxon>Pteriomorphia</taxon>
        <taxon>Arcoida</taxon>
        <taxon>Arcoidea</taxon>
        <taxon>Arcidae</taxon>
        <taxon>Tegillarca</taxon>
    </lineage>
</organism>
<reference evidence="2 3" key="1">
    <citation type="submission" date="2022-12" db="EMBL/GenBank/DDBJ databases">
        <title>Chromosome-level genome of Tegillarca granosa.</title>
        <authorList>
            <person name="Kim J."/>
        </authorList>
    </citation>
    <scope>NUCLEOTIDE SEQUENCE [LARGE SCALE GENOMIC DNA]</scope>
    <source>
        <strain evidence="2">Teg-2019</strain>
        <tissue evidence="2">Adductor muscle</tissue>
    </source>
</reference>
<name>A0ABQ9FZV3_TEGGR</name>